<evidence type="ECO:0000313" key="3">
    <source>
        <dbReference type="Proteomes" id="UP000202434"/>
    </source>
</evidence>
<protein>
    <recommendedName>
        <fullName evidence="4">RNA ligase</fullName>
    </recommendedName>
</protein>
<dbReference type="RefSeq" id="YP_009188386.1">
    <property type="nucleotide sequence ID" value="NC_028665.1"/>
</dbReference>
<dbReference type="OrthoDB" id="466at10239"/>
<sequence length="950" mass="99769">MNTYIGTSLTAAGVVFNIDDFRDPKLDQLTPIQVTKDGRVFGHLAGWNTKHIGYRPEQNVTPPRTRTDYKYFHQSVVPTTDGDLPVGHLTLGTGHAGQGDAVAAAAHYDNTGSQIASVRAGEDAHGIWIAGRVHPGTDDMARQTLRRSSLSGDWRKIDGNLELVAALAVNVPGFPIPRTEQLVASGGEPTMLVAAGIVRNGPITRAEVEAMMTAAADDAQKRVEIALTARDVKARGKATLDAIRAQQRVQRRDSLVASGQQLIADRRRAQANERFTALLAAGVESAVNDATGHMPSQLHRYWTSGAGLARWAPTPTPYRSLVKALTQEVDGMTPEQIKGLAANLYHDVFHQWPGRQNKDGGKLAASLLPPTPDEARALVADMAGLIADQPIPTDEPADTDAGVDEQFDDEPVEPVHTGGMIALLPAEAPQLAVEGGEPAAELHLTLAFLGEDLTDTMPEWRAGVVSSAVRALEGTEPVVGGSLFGRAEFNPNSEDREQCAVWLVDSHALPEIREKILRALGDRVPPSDFGAWVPHITAGYGMPADQLPTGVNVTFDRLRIAIAGDVTDVPLGQIEADVLIGEVPTDGPVDPMQTAVAVEVPEDEPIEAAGGKRRAATQEGADKYGVSIGDVIGGKVDEAVDSANDTAQAVQRDVTNVAKAVGEAIFGKRKSTPAPKAHDEQKAKASDAPAAKPVENKAAPAAKSSTSAKAAPAAKAKAGEPAPAKAGKSSTSASDKAAKPSTSNVTPPTIPADAPAPRKDVGAGTDHPMEEDESPDKGALGGKLISYGDGRADYDDGSWTDGNGWHVGDPPKGTADVPATREAKPAADKAASDSPDFTVESKVPARKAGDPADRLEEDQVPDTGGEGGKLVEFENGVAKYDDGTETNGVTWMRSPVLPGMGYDGKTMLEDQSPLKGAEGGELVSFGDGVAVYDDGTETDGKQWRRSKVAA</sequence>
<feature type="region of interest" description="Disordered" evidence="1">
    <location>
        <begin position="902"/>
        <end position="921"/>
    </location>
</feature>
<accession>A0A0K0MWZ7</accession>
<organism evidence="2 3">
    <name type="scientific">Gordonia phage GTE6</name>
    <dbReference type="NCBI Taxonomy" id="1647474"/>
    <lineage>
        <taxon>Viruses</taxon>
        <taxon>Duplodnaviria</taxon>
        <taxon>Heunggongvirae</taxon>
        <taxon>Uroviricota</taxon>
        <taxon>Caudoviricetes</taxon>
        <taxon>Stackebrandtviridae</taxon>
        <taxon>Schenleyvirinae</taxon>
        <taxon>Dexdertvirus</taxon>
        <taxon>Dexdertvirus GTE6</taxon>
    </lineage>
</organism>
<name>A0A0K0MWZ7_9CAUD</name>
<feature type="compositionally biased region" description="Basic and acidic residues" evidence="1">
    <location>
        <begin position="819"/>
        <end position="831"/>
    </location>
</feature>
<dbReference type="SUPFAM" id="SSF55144">
    <property type="entry name" value="LigT-like"/>
    <property type="match status" value="1"/>
</dbReference>
<evidence type="ECO:0008006" key="4">
    <source>
        <dbReference type="Google" id="ProtNLM"/>
    </source>
</evidence>
<feature type="region of interest" description="Disordered" evidence="1">
    <location>
        <begin position="668"/>
        <end position="895"/>
    </location>
</feature>
<dbReference type="KEGG" id="vg:26516802"/>
<evidence type="ECO:0000256" key="1">
    <source>
        <dbReference type="SAM" id="MobiDB-lite"/>
    </source>
</evidence>
<dbReference type="Proteomes" id="UP000202434">
    <property type="component" value="Segment"/>
</dbReference>
<evidence type="ECO:0000313" key="2">
    <source>
        <dbReference type="EMBL" id="AKI28660.1"/>
    </source>
</evidence>
<dbReference type="InterPro" id="IPR009097">
    <property type="entry name" value="Cyclic_Pdiesterase"/>
</dbReference>
<feature type="compositionally biased region" description="Basic and acidic residues" evidence="1">
    <location>
        <begin position="676"/>
        <end position="685"/>
    </location>
</feature>
<reference evidence="2 3" key="1">
    <citation type="journal article" date="2015" name="PLoS ONE">
        <title>Lysis to Kill: Evaluation of the Lytic Abilities, and Genomics of Nine Bacteriophages Infective for Gordonia spp. and Their Potential Use in Activated Sludge Foam Biocontrol.</title>
        <authorList>
            <person name="Dyson Z.A."/>
            <person name="Tucci J."/>
            <person name="Seviour R.J."/>
            <person name="Petrovski S."/>
        </authorList>
    </citation>
    <scope>NUCLEOTIDE SEQUENCE [LARGE SCALE GENOMIC DNA]</scope>
</reference>
<feature type="compositionally biased region" description="Low complexity" evidence="1">
    <location>
        <begin position="686"/>
        <end position="755"/>
    </location>
</feature>
<proteinExistence type="predicted"/>
<dbReference type="EMBL" id="KR053200">
    <property type="protein sequence ID" value="AKI28660.1"/>
    <property type="molecule type" value="Genomic_DNA"/>
</dbReference>
<keyword evidence="3" id="KW-1185">Reference proteome</keyword>
<dbReference type="Gene3D" id="3.90.1140.10">
    <property type="entry name" value="Cyclic phosphodiesterase"/>
    <property type="match status" value="1"/>
</dbReference>
<dbReference type="GeneID" id="26516802"/>
<gene>
    <name evidence="2" type="ORF">GTE6_18</name>
</gene>